<evidence type="ECO:0000313" key="4">
    <source>
        <dbReference type="Proteomes" id="UP000054304"/>
    </source>
</evidence>
<name>A0A0C7NB38_9SACH</name>
<proteinExistence type="predicted"/>
<dbReference type="PANTHER" id="PTHR12963:SF4">
    <property type="entry name" value="ACTIVATING SIGNAL COINTEGRATOR 1"/>
    <property type="match status" value="1"/>
</dbReference>
<dbReference type="STRING" id="1245769.A0A0C7NB38"/>
<dbReference type="GO" id="GO:1990116">
    <property type="term" value="P:ribosome-associated ubiquitin-dependent protein catabolic process"/>
    <property type="evidence" value="ECO:0007669"/>
    <property type="project" value="EnsemblFungi"/>
</dbReference>
<dbReference type="HOGENOM" id="CLU_042447_0_0_1"/>
<dbReference type="GO" id="GO:0070530">
    <property type="term" value="F:K63-linked polyubiquitin modification-dependent protein binding"/>
    <property type="evidence" value="ECO:0007669"/>
    <property type="project" value="EnsemblFungi"/>
</dbReference>
<dbReference type="GeneID" id="34687151"/>
<dbReference type="EMBL" id="LN736367">
    <property type="protein sequence ID" value="CEP63634.1"/>
    <property type="molecule type" value="Genomic_DNA"/>
</dbReference>
<gene>
    <name evidence="3" type="ORF">LALA0_S08e07118g</name>
</gene>
<dbReference type="GO" id="GO:0022626">
    <property type="term" value="C:cytosolic ribosome"/>
    <property type="evidence" value="ECO:0007669"/>
    <property type="project" value="EnsemblFungi"/>
</dbReference>
<evidence type="ECO:0000313" key="3">
    <source>
        <dbReference type="EMBL" id="CEP63634.1"/>
    </source>
</evidence>
<feature type="region of interest" description="Disordered" evidence="1">
    <location>
        <begin position="279"/>
        <end position="307"/>
    </location>
</feature>
<dbReference type="GO" id="GO:0045893">
    <property type="term" value="P:positive regulation of DNA-templated transcription"/>
    <property type="evidence" value="ECO:0007669"/>
    <property type="project" value="TreeGrafter"/>
</dbReference>
<dbReference type="GO" id="GO:0180022">
    <property type="term" value="C:RQC-trigger complex"/>
    <property type="evidence" value="ECO:0007669"/>
    <property type="project" value="InterPro"/>
</dbReference>
<sequence>MGRAQAIEFGTKQIPHIIPLDEESARQLCEQVLESQSNEPDKIAEKLMEILGSEDISLNFVLQFNEKLGLKDSPSVDASTRRSAENEVKKSTSFAKNKDMLEPIKSTGTPIARVASPDAKKVTLSKTNVPQEKTPKVNSRTRKLQNLQEIDDVLKVLELESSNTDSTKTACNCRGTRHPLFEIAPNCLSCGKIICVLEGLHRNNCSFCGAELMTLGERSKIIDALNQEKLELTTANVPVAQARPKKSKAYKITSGTGTNLFSEQDRLFQRIEREKEREAKRKEVLEGLEQTSTAGNKEASDLENEDPELRNAQERLEKLLHFQETSDQRTKIIDNASDFSMSCDSNIWGSAQDRALMLKKQQRNIRRWEKLEQERRGKRDKVVMDLVIGKNGKVTMTEAIRPQRTANAGDDESREEISDEEDLKDLEDIAHLKGSLAQSSKEREQKLSSNVWDPEKDRKQFKKPVYTRDREALPELDETAHKDHALEQYRIQRVQVSQNDENSLEQNILAVL</sequence>
<feature type="compositionally biased region" description="Basic and acidic residues" evidence="1">
    <location>
        <begin position="466"/>
        <end position="481"/>
    </location>
</feature>
<organism evidence="3 4">
    <name type="scientific">Lachancea lanzarotensis</name>
    <dbReference type="NCBI Taxonomy" id="1245769"/>
    <lineage>
        <taxon>Eukaryota</taxon>
        <taxon>Fungi</taxon>
        <taxon>Dikarya</taxon>
        <taxon>Ascomycota</taxon>
        <taxon>Saccharomycotina</taxon>
        <taxon>Saccharomycetes</taxon>
        <taxon>Saccharomycetales</taxon>
        <taxon>Saccharomycetaceae</taxon>
        <taxon>Lachancea</taxon>
    </lineage>
</organism>
<dbReference type="GO" id="GO:0005634">
    <property type="term" value="C:nucleus"/>
    <property type="evidence" value="ECO:0007669"/>
    <property type="project" value="InterPro"/>
</dbReference>
<evidence type="ECO:0000259" key="2">
    <source>
        <dbReference type="Pfam" id="PF06221"/>
    </source>
</evidence>
<dbReference type="InterPro" id="IPR039128">
    <property type="entry name" value="TRIP4-like"/>
</dbReference>
<dbReference type="GO" id="GO:0008270">
    <property type="term" value="F:zinc ion binding"/>
    <property type="evidence" value="ECO:0007669"/>
    <property type="project" value="InterPro"/>
</dbReference>
<dbReference type="AlphaFoldDB" id="A0A0C7NB38"/>
<dbReference type="InterPro" id="IPR009349">
    <property type="entry name" value="TRIP4/RQT4_C2HC5_Znf"/>
</dbReference>
<dbReference type="OrthoDB" id="338816at2759"/>
<dbReference type="GO" id="GO:0072344">
    <property type="term" value="P:rescue of stalled ribosome"/>
    <property type="evidence" value="ECO:0007669"/>
    <property type="project" value="EnsemblFungi"/>
</dbReference>
<feature type="domain" description="TRIP4/RQT4 C2HC5-type zinc finger" evidence="2">
    <location>
        <begin position="169"/>
        <end position="222"/>
    </location>
</feature>
<evidence type="ECO:0000256" key="1">
    <source>
        <dbReference type="SAM" id="MobiDB-lite"/>
    </source>
</evidence>
<protein>
    <submittedName>
        <fullName evidence="3">LALA0S08e07118g1_1</fullName>
    </submittedName>
</protein>
<dbReference type="Proteomes" id="UP000054304">
    <property type="component" value="Unassembled WGS sequence"/>
</dbReference>
<dbReference type="Pfam" id="PF06221">
    <property type="entry name" value="zf-C2HC5"/>
    <property type="match status" value="1"/>
</dbReference>
<dbReference type="PANTHER" id="PTHR12963">
    <property type="entry name" value="THYROID RECEPTOR INTERACTING PROTEIN RELATED"/>
    <property type="match status" value="1"/>
</dbReference>
<feature type="region of interest" description="Disordered" evidence="1">
    <location>
        <begin position="398"/>
        <end position="481"/>
    </location>
</feature>
<reference evidence="3 4" key="1">
    <citation type="submission" date="2014-12" db="EMBL/GenBank/DDBJ databases">
        <authorList>
            <person name="Neuveglise Cecile"/>
        </authorList>
    </citation>
    <scope>NUCLEOTIDE SEQUENCE [LARGE SCALE GENOMIC DNA]</scope>
    <source>
        <strain evidence="3 4">CBS 12615</strain>
    </source>
</reference>
<feature type="compositionally biased region" description="Acidic residues" evidence="1">
    <location>
        <begin position="409"/>
        <end position="425"/>
    </location>
</feature>
<dbReference type="RefSeq" id="XP_022629847.1">
    <property type="nucleotide sequence ID" value="XM_022771248.1"/>
</dbReference>
<keyword evidence="4" id="KW-1185">Reference proteome</keyword>
<accession>A0A0C7NB38</accession>